<reference evidence="3 4" key="1">
    <citation type="submission" date="2020-08" db="EMBL/GenBank/DDBJ databases">
        <title>Functional genomics of gut bacteria from endangered species of beetles.</title>
        <authorList>
            <person name="Carlos-Shanley C."/>
        </authorList>
    </citation>
    <scope>NUCLEOTIDE SEQUENCE [LARGE SCALE GENOMIC DNA]</scope>
    <source>
        <strain evidence="3 4">S00239</strain>
    </source>
</reference>
<evidence type="ECO:0000259" key="2">
    <source>
        <dbReference type="Pfam" id="PF07589"/>
    </source>
</evidence>
<name>A0A840L8N1_9BURK</name>
<dbReference type="NCBIfam" id="TIGR02595">
    <property type="entry name" value="PEP_CTERM"/>
    <property type="match status" value="1"/>
</dbReference>
<keyword evidence="1" id="KW-0732">Signal</keyword>
<dbReference type="AlphaFoldDB" id="A0A840L8N1"/>
<dbReference type="EMBL" id="JACHLP010000002">
    <property type="protein sequence ID" value="MBB4842499.1"/>
    <property type="molecule type" value="Genomic_DNA"/>
</dbReference>
<dbReference type="RefSeq" id="WP_184296864.1">
    <property type="nucleotide sequence ID" value="NZ_JACHLP010000002.1"/>
</dbReference>
<evidence type="ECO:0000313" key="3">
    <source>
        <dbReference type="EMBL" id="MBB4842499.1"/>
    </source>
</evidence>
<evidence type="ECO:0000313" key="4">
    <source>
        <dbReference type="Proteomes" id="UP000562027"/>
    </source>
</evidence>
<dbReference type="Pfam" id="PF07589">
    <property type="entry name" value="PEP-CTERM"/>
    <property type="match status" value="1"/>
</dbReference>
<gene>
    <name evidence="3" type="ORF">HNP55_001014</name>
</gene>
<protein>
    <submittedName>
        <fullName evidence="3">Putative HAF family extracellular repeat protein</fullName>
    </submittedName>
</protein>
<feature type="signal peptide" evidence="1">
    <location>
        <begin position="1"/>
        <end position="23"/>
    </location>
</feature>
<accession>A0A840L8N1</accession>
<proteinExistence type="predicted"/>
<dbReference type="NCBIfam" id="TIGR02913">
    <property type="entry name" value="HAF_rpt"/>
    <property type="match status" value="3"/>
</dbReference>
<organism evidence="3 4">
    <name type="scientific">Roseateles oligotrophus</name>
    <dbReference type="NCBI Taxonomy" id="1769250"/>
    <lineage>
        <taxon>Bacteria</taxon>
        <taxon>Pseudomonadati</taxon>
        <taxon>Pseudomonadota</taxon>
        <taxon>Betaproteobacteria</taxon>
        <taxon>Burkholderiales</taxon>
        <taxon>Sphaerotilaceae</taxon>
        <taxon>Roseateles</taxon>
    </lineage>
</organism>
<feature type="domain" description="Ice-binding protein C-terminal" evidence="2">
    <location>
        <begin position="689"/>
        <end position="710"/>
    </location>
</feature>
<keyword evidence="4" id="KW-1185">Reference proteome</keyword>
<comment type="caution">
    <text evidence="3">The sequence shown here is derived from an EMBL/GenBank/DDBJ whole genome shotgun (WGS) entry which is preliminary data.</text>
</comment>
<dbReference type="InterPro" id="IPR014262">
    <property type="entry name" value="HAF_rpt"/>
</dbReference>
<dbReference type="Proteomes" id="UP000562027">
    <property type="component" value="Unassembled WGS sequence"/>
</dbReference>
<evidence type="ECO:0000256" key="1">
    <source>
        <dbReference type="SAM" id="SignalP"/>
    </source>
</evidence>
<dbReference type="InterPro" id="IPR013424">
    <property type="entry name" value="Ice-binding_C"/>
</dbReference>
<sequence length="714" mass="71699">MQLNLSAGALVLVAAGWLHPAQAQPRYSLTPLGELGGGYVQAQGLNDAGQVVGIARLASGDYRAFSYTALSGISELPTLAGQESGALGIASNGLVTGYMGLHAFVYEAGVARSFGPEGLSPLAINAQGSVLAMYGNAMRLYERSGNFVTLPTLGGSSNFSLGAINDQGVVVGQSRMLGDLYTRAFSYEHGVMRNLGTLGGSFSAATAINNAGLIVGTSTQADGSNRAFVYSDGLMRGLATQAGGTQATALSSKGVVGGWSNTGAVIWTNDGNTLASLNGLAPAGWNFVSVVGITAADQVLVNGSFNGQQQAMMIALHPDWQGGDGRWDDATHWNYSGLGSLGHAPGQTQDVQIYAGSGSATVLGAAEGRAGSLSLGAAPGQQLLFKLNGGSTRSQAGTLMGAGAVLGGSGRLEGGLTVQPGAVVQVGAGESMSLSGGPVLLKGVMKLQGNAAAAASLGSAAAVSSAAGSQIQVQSGNLEFAGGLSLGGRLGFSYGISNVSGPVQVLAGGQLLMSGNSSSSFNDGVEVLAGGELRVSQGSSATFFGQVLQRNGAVFSGTGQKFFEGGLSIGGSPGLGVDEGSVSLGGANVYLAEIGGASACTLACTNDESLRNRSFDKYLVMGQLSFGGTLKLVSWQGFSAHAGQSFDLFDWGGSSGSFALLDSSGFAHDAGTVLDFSRLYTTGEIRVLAVPEPASLGLFLLGLLGLGARRLQSK</sequence>
<feature type="chain" id="PRO_5032270277" evidence="1">
    <location>
        <begin position="24"/>
        <end position="714"/>
    </location>
</feature>